<evidence type="ECO:0000313" key="3">
    <source>
        <dbReference type="Proteomes" id="UP000239007"/>
    </source>
</evidence>
<dbReference type="PROSITE" id="PS51257">
    <property type="entry name" value="PROKAR_LIPOPROTEIN"/>
    <property type="match status" value="1"/>
</dbReference>
<reference evidence="2 3" key="1">
    <citation type="submission" date="2016-12" db="EMBL/GenBank/DDBJ databases">
        <title>Diversity of luminous bacteria.</title>
        <authorList>
            <person name="Yoshizawa S."/>
            <person name="Kogure K."/>
        </authorList>
    </citation>
    <scope>NUCLEOTIDE SEQUENCE [LARGE SCALE GENOMIC DNA]</scope>
    <source>
        <strain evidence="2 3">SA4-48</strain>
    </source>
</reference>
<evidence type="ECO:0000256" key="1">
    <source>
        <dbReference type="SAM" id="SignalP"/>
    </source>
</evidence>
<dbReference type="Proteomes" id="UP000239007">
    <property type="component" value="Unassembled WGS sequence"/>
</dbReference>
<sequence>MLYKYTLFLAGVFACISSQVKANDLSVEFSGFATLSMSYSDDSDIGFSSNYLNESETGFSFSRDSILGGQANITINNNWDAVVQGIYQDRSAKYFNNFLELAFIRYRPQRNWIIRAGRMNSDLFLLSEYPYVGYAYLWARPPHAYYSFASTAGHYDGVDVEYNNQIDDGFLRVKLALGTTTPKLTAGDEQLTITFDDLYILSAVYIKDEWTFRAATSKSDVSNFESMPFNTLIDSLNTIAPSNIWPQAAHFARGFEHQHHSINYSALGLAYDNANWLIQAEAGKTKSDWMVVPSNNSGYVSVGYRVNEMTYFGGLSIAKNKKNTPEIVTPESLAYLPEAVQYATTELIEVTEYAVKRTIVDQKNVNVGAKWYYSDKVVFKVQADHFIIEPTGGGLWDIAPELGIDVEHNVNLISFSASLVF</sequence>
<comment type="caution">
    <text evidence="2">The sequence shown here is derived from an EMBL/GenBank/DDBJ whole genome shotgun (WGS) entry which is preliminary data.</text>
</comment>
<proteinExistence type="predicted"/>
<keyword evidence="3" id="KW-1185">Reference proteome</keyword>
<evidence type="ECO:0000313" key="2">
    <source>
        <dbReference type="EMBL" id="PQJ55310.1"/>
    </source>
</evidence>
<feature type="signal peptide" evidence="1">
    <location>
        <begin position="1"/>
        <end position="22"/>
    </location>
</feature>
<evidence type="ECO:0008006" key="4">
    <source>
        <dbReference type="Google" id="ProtNLM"/>
    </source>
</evidence>
<keyword evidence="1" id="KW-0732">Signal</keyword>
<organism evidence="2 3">
    <name type="scientific">Psychrosphaera saromensis</name>
    <dbReference type="NCBI Taxonomy" id="716813"/>
    <lineage>
        <taxon>Bacteria</taxon>
        <taxon>Pseudomonadati</taxon>
        <taxon>Pseudomonadota</taxon>
        <taxon>Gammaproteobacteria</taxon>
        <taxon>Alteromonadales</taxon>
        <taxon>Pseudoalteromonadaceae</taxon>
        <taxon>Psychrosphaera</taxon>
    </lineage>
</organism>
<dbReference type="EMBL" id="MSCH01000003">
    <property type="protein sequence ID" value="PQJ55310.1"/>
    <property type="molecule type" value="Genomic_DNA"/>
</dbReference>
<accession>A0A2S7V1A8</accession>
<name>A0A2S7V1A8_9GAMM</name>
<dbReference type="SUPFAM" id="SSF56935">
    <property type="entry name" value="Porins"/>
    <property type="match status" value="1"/>
</dbReference>
<gene>
    <name evidence="2" type="ORF">BTO11_13540</name>
</gene>
<protein>
    <recommendedName>
        <fullName evidence="4">Porin domain-containing protein</fullName>
    </recommendedName>
</protein>
<dbReference type="AlphaFoldDB" id="A0A2S7V1A8"/>
<feature type="chain" id="PRO_5015710940" description="Porin domain-containing protein" evidence="1">
    <location>
        <begin position="23"/>
        <end position="421"/>
    </location>
</feature>